<proteinExistence type="predicted"/>
<reference evidence="1 2" key="1">
    <citation type="submission" date="2023-02" db="EMBL/GenBank/DDBJ databases">
        <title>LHISI_Scaffold_Assembly.</title>
        <authorList>
            <person name="Stuart O.P."/>
            <person name="Cleave R."/>
            <person name="Magrath M.J.L."/>
            <person name="Mikheyev A.S."/>
        </authorList>
    </citation>
    <scope>NUCLEOTIDE SEQUENCE [LARGE SCALE GENOMIC DNA]</scope>
    <source>
        <strain evidence="1">Daus_M_001</strain>
        <tissue evidence="1">Leg muscle</tissue>
    </source>
</reference>
<comment type="caution">
    <text evidence="1">The sequence shown here is derived from an EMBL/GenBank/DDBJ whole genome shotgun (WGS) entry which is preliminary data.</text>
</comment>
<dbReference type="Proteomes" id="UP001159363">
    <property type="component" value="Chromosome 2"/>
</dbReference>
<evidence type="ECO:0000313" key="1">
    <source>
        <dbReference type="EMBL" id="KAJ8891571.1"/>
    </source>
</evidence>
<protein>
    <submittedName>
        <fullName evidence="1">Uncharacterized protein</fullName>
    </submittedName>
</protein>
<gene>
    <name evidence="1" type="ORF">PR048_004099</name>
</gene>
<evidence type="ECO:0000313" key="2">
    <source>
        <dbReference type="Proteomes" id="UP001159363"/>
    </source>
</evidence>
<sequence>MVRDTDRANVPRPPLLYAGHNYMSFLRNEHQSLGENRNHRVNTLAMDDNTEQDMPYEPYRGNNQDHFRVSDIRLVIIGEGDRIRKGAHLTIHHHNQMPTYTPTEQCTLGLLIGKISVQLDPSRKRNERLNPCAIQFPPPRLPMSTLVSEEGTPVVVRGINVYSNDLKIESLYNKNAKCNDMSVSTLCMDESERNLLLCEDSEDVTCSQVSLHPELNLKVCGLMVPTLLDIGAEISCVKEEVDGLLPPPKQKVICLFQKIGKLLICIVAVIHTDLQNSCMYTEHTQSCTCNLNEGILKAVMAITTISEVQRQQLSSMLM</sequence>
<accession>A0ABQ9I4L3</accession>
<name>A0ABQ9I4L3_9NEOP</name>
<dbReference type="EMBL" id="JARBHB010000002">
    <property type="protein sequence ID" value="KAJ8891571.1"/>
    <property type="molecule type" value="Genomic_DNA"/>
</dbReference>
<keyword evidence="2" id="KW-1185">Reference proteome</keyword>
<organism evidence="1 2">
    <name type="scientific">Dryococelus australis</name>
    <dbReference type="NCBI Taxonomy" id="614101"/>
    <lineage>
        <taxon>Eukaryota</taxon>
        <taxon>Metazoa</taxon>
        <taxon>Ecdysozoa</taxon>
        <taxon>Arthropoda</taxon>
        <taxon>Hexapoda</taxon>
        <taxon>Insecta</taxon>
        <taxon>Pterygota</taxon>
        <taxon>Neoptera</taxon>
        <taxon>Polyneoptera</taxon>
        <taxon>Phasmatodea</taxon>
        <taxon>Verophasmatodea</taxon>
        <taxon>Anareolatae</taxon>
        <taxon>Phasmatidae</taxon>
        <taxon>Eurycanthinae</taxon>
        <taxon>Dryococelus</taxon>
    </lineage>
</organism>